<gene>
    <name evidence="2" type="ORF">EYF80_011369</name>
</gene>
<evidence type="ECO:0000256" key="1">
    <source>
        <dbReference type="SAM" id="MobiDB-lite"/>
    </source>
</evidence>
<protein>
    <submittedName>
        <fullName evidence="2">Uncharacterized protein</fullName>
    </submittedName>
</protein>
<dbReference type="Proteomes" id="UP000314294">
    <property type="component" value="Unassembled WGS sequence"/>
</dbReference>
<evidence type="ECO:0000313" key="3">
    <source>
        <dbReference type="Proteomes" id="UP000314294"/>
    </source>
</evidence>
<dbReference type="AlphaFoldDB" id="A0A4Z2IKP5"/>
<accession>A0A4Z2IKP5</accession>
<reference evidence="2 3" key="1">
    <citation type="submission" date="2019-03" db="EMBL/GenBank/DDBJ databases">
        <title>First draft genome of Liparis tanakae, snailfish: a comprehensive survey of snailfish specific genes.</title>
        <authorList>
            <person name="Kim W."/>
            <person name="Song I."/>
            <person name="Jeong J.-H."/>
            <person name="Kim D."/>
            <person name="Kim S."/>
            <person name="Ryu S."/>
            <person name="Song J.Y."/>
            <person name="Lee S.K."/>
        </authorList>
    </citation>
    <scope>NUCLEOTIDE SEQUENCE [LARGE SCALE GENOMIC DNA]</scope>
    <source>
        <tissue evidence="2">Muscle</tissue>
    </source>
</reference>
<feature type="compositionally biased region" description="Basic and acidic residues" evidence="1">
    <location>
        <begin position="75"/>
        <end position="102"/>
    </location>
</feature>
<feature type="region of interest" description="Disordered" evidence="1">
    <location>
        <begin position="59"/>
        <end position="139"/>
    </location>
</feature>
<comment type="caution">
    <text evidence="2">The sequence shown here is derived from an EMBL/GenBank/DDBJ whole genome shotgun (WGS) entry which is preliminary data.</text>
</comment>
<organism evidence="2 3">
    <name type="scientific">Liparis tanakae</name>
    <name type="common">Tanaka's snailfish</name>
    <dbReference type="NCBI Taxonomy" id="230148"/>
    <lineage>
        <taxon>Eukaryota</taxon>
        <taxon>Metazoa</taxon>
        <taxon>Chordata</taxon>
        <taxon>Craniata</taxon>
        <taxon>Vertebrata</taxon>
        <taxon>Euteleostomi</taxon>
        <taxon>Actinopterygii</taxon>
        <taxon>Neopterygii</taxon>
        <taxon>Teleostei</taxon>
        <taxon>Neoteleostei</taxon>
        <taxon>Acanthomorphata</taxon>
        <taxon>Eupercaria</taxon>
        <taxon>Perciformes</taxon>
        <taxon>Cottioidei</taxon>
        <taxon>Cottales</taxon>
        <taxon>Liparidae</taxon>
        <taxon>Liparis</taxon>
    </lineage>
</organism>
<dbReference type="EMBL" id="SRLO01000074">
    <property type="protein sequence ID" value="TNN78385.1"/>
    <property type="molecule type" value="Genomic_DNA"/>
</dbReference>
<evidence type="ECO:0000313" key="2">
    <source>
        <dbReference type="EMBL" id="TNN78385.1"/>
    </source>
</evidence>
<proteinExistence type="predicted"/>
<sequence>MDHYPLTSEVASVVACDNHNPVPLNGNASTTTYATNTTSSMRGLMKRQVACQKMFGLRPIPEHGGQAEAEEHDEEEHCPHLSAWHFDDRFSKHNEGQSRSRDTLQTSRQVQQSRPQSASAPPTPAMPLDTAAPIPSTAH</sequence>
<keyword evidence="3" id="KW-1185">Reference proteome</keyword>
<name>A0A4Z2IKP5_9TELE</name>
<feature type="compositionally biased region" description="Polar residues" evidence="1">
    <location>
        <begin position="103"/>
        <end position="120"/>
    </location>
</feature>